<keyword evidence="2" id="KW-1185">Reference proteome</keyword>
<gene>
    <name evidence="1" type="ORF">LTRI10_LOCUS36618</name>
</gene>
<evidence type="ECO:0000313" key="1">
    <source>
        <dbReference type="EMBL" id="CAL1396238.1"/>
    </source>
</evidence>
<dbReference type="EMBL" id="OZ034819">
    <property type="protein sequence ID" value="CAL1396238.1"/>
    <property type="molecule type" value="Genomic_DNA"/>
</dbReference>
<dbReference type="AlphaFoldDB" id="A0AAV2FER0"/>
<evidence type="ECO:0000313" key="2">
    <source>
        <dbReference type="Proteomes" id="UP001497516"/>
    </source>
</evidence>
<proteinExistence type="predicted"/>
<accession>A0AAV2FER0</accession>
<dbReference type="Proteomes" id="UP001497516">
    <property type="component" value="Chromosome 6"/>
</dbReference>
<reference evidence="1 2" key="1">
    <citation type="submission" date="2024-04" db="EMBL/GenBank/DDBJ databases">
        <authorList>
            <person name="Fracassetti M."/>
        </authorList>
    </citation>
    <scope>NUCLEOTIDE SEQUENCE [LARGE SCALE GENOMIC DNA]</scope>
</reference>
<organism evidence="1 2">
    <name type="scientific">Linum trigynum</name>
    <dbReference type="NCBI Taxonomy" id="586398"/>
    <lineage>
        <taxon>Eukaryota</taxon>
        <taxon>Viridiplantae</taxon>
        <taxon>Streptophyta</taxon>
        <taxon>Embryophyta</taxon>
        <taxon>Tracheophyta</taxon>
        <taxon>Spermatophyta</taxon>
        <taxon>Magnoliopsida</taxon>
        <taxon>eudicotyledons</taxon>
        <taxon>Gunneridae</taxon>
        <taxon>Pentapetalae</taxon>
        <taxon>rosids</taxon>
        <taxon>fabids</taxon>
        <taxon>Malpighiales</taxon>
        <taxon>Linaceae</taxon>
        <taxon>Linum</taxon>
    </lineage>
</organism>
<sequence length="121" mass="13587">MKRVVLNAHSRQQFFPRFSKWVYERGASLSLTLSLCRLSISLLPSQPPPAFPTALEINLRQFASGHLRTQLLSCARRLRSIMYSARSRLRNLAPVNSVAEVGQCLPPLNSKNQSPTQNSPL</sequence>
<name>A0AAV2FER0_9ROSI</name>
<protein>
    <submittedName>
        <fullName evidence="1">Uncharacterized protein</fullName>
    </submittedName>
</protein>